<dbReference type="Proteomes" id="UP000199520">
    <property type="component" value="Unassembled WGS sequence"/>
</dbReference>
<organism evidence="1 2">
    <name type="scientific">Pelosinus propionicus DSM 13327</name>
    <dbReference type="NCBI Taxonomy" id="1123291"/>
    <lineage>
        <taxon>Bacteria</taxon>
        <taxon>Bacillati</taxon>
        <taxon>Bacillota</taxon>
        <taxon>Negativicutes</taxon>
        <taxon>Selenomonadales</taxon>
        <taxon>Sporomusaceae</taxon>
        <taxon>Pelosinus</taxon>
    </lineage>
</organism>
<evidence type="ECO:0000313" key="2">
    <source>
        <dbReference type="Proteomes" id="UP000199520"/>
    </source>
</evidence>
<proteinExistence type="predicted"/>
<gene>
    <name evidence="1" type="ORF">SAMN04490355_106032</name>
</gene>
<reference evidence="2" key="1">
    <citation type="submission" date="2016-10" db="EMBL/GenBank/DDBJ databases">
        <authorList>
            <person name="Varghese N."/>
            <person name="Submissions S."/>
        </authorList>
    </citation>
    <scope>NUCLEOTIDE SEQUENCE [LARGE SCALE GENOMIC DNA]</scope>
    <source>
        <strain evidence="2">DSM 13327</strain>
    </source>
</reference>
<evidence type="ECO:0000313" key="1">
    <source>
        <dbReference type="EMBL" id="SFM24854.1"/>
    </source>
</evidence>
<accession>A0A1I4PAG8</accession>
<dbReference type="EMBL" id="FOTS01000060">
    <property type="protein sequence ID" value="SFM24854.1"/>
    <property type="molecule type" value="Genomic_DNA"/>
</dbReference>
<dbReference type="RefSeq" id="WP_175490664.1">
    <property type="nucleotide sequence ID" value="NZ_FOTS01000060.1"/>
</dbReference>
<name>A0A1I4PAG8_9FIRM</name>
<dbReference type="AlphaFoldDB" id="A0A1I4PAG8"/>
<sequence>MSKRKKTIEKVTDQSIKNNTFPNITTAYAILSSKDDIGLDATATIKENNKKAP</sequence>
<keyword evidence="2" id="KW-1185">Reference proteome</keyword>
<protein>
    <submittedName>
        <fullName evidence="1">Uncharacterized protein</fullName>
    </submittedName>
</protein>